<organism evidence="1">
    <name type="scientific">marine sediment metagenome</name>
    <dbReference type="NCBI Taxonomy" id="412755"/>
    <lineage>
        <taxon>unclassified sequences</taxon>
        <taxon>metagenomes</taxon>
        <taxon>ecological metagenomes</taxon>
    </lineage>
</organism>
<reference evidence="1" key="1">
    <citation type="journal article" date="2015" name="Nature">
        <title>Complex archaea that bridge the gap between prokaryotes and eukaryotes.</title>
        <authorList>
            <person name="Spang A."/>
            <person name="Saw J.H."/>
            <person name="Jorgensen S.L."/>
            <person name="Zaremba-Niedzwiedzka K."/>
            <person name="Martijn J."/>
            <person name="Lind A.E."/>
            <person name="van Eijk R."/>
            <person name="Schleper C."/>
            <person name="Guy L."/>
            <person name="Ettema T.J."/>
        </authorList>
    </citation>
    <scope>NUCLEOTIDE SEQUENCE</scope>
</reference>
<dbReference type="EMBL" id="LAZR01053051">
    <property type="protein sequence ID" value="KKK81596.1"/>
    <property type="molecule type" value="Genomic_DNA"/>
</dbReference>
<sequence>VVLGGVQTEEKVERLGKTALGSAAAAFTLATLGATAPVVVLVGGLAAAEEAGRIKEISETEIDPAQRIEKFADEGLNLLAAIFGGGVGAKLGGKFGIGAKEVKVTRPIGEDVVLGERLDVGKGVKEQRLLFQDVETITKVARTGVTGFKQRVKPPEDTGKLIEFISREDIDVVFGLKKPTGKPITEPTFILDVPSKIRRFDIEPETFKITGEAVKRIKTEEGIEIIEKEPTFIERIIDPTKFKSKFDKKTGELILERVRKVKDIEPTDIKEILVAGRTKITDVFKDIKQKVQADIFGVGLKLPPLEVTTTLPTGRVKPILRTKIEAGLGFPIVLPEEEVKPRPAIKQEQRIEPIPFQDLEVGLEDITKGKQEPKPRIKEEPVTKAKAGLIQRPVLEEPEITEPIPI</sequence>
<evidence type="ECO:0000313" key="1">
    <source>
        <dbReference type="EMBL" id="KKK81596.1"/>
    </source>
</evidence>
<gene>
    <name evidence="1" type="ORF">LCGC14_2811860</name>
</gene>
<proteinExistence type="predicted"/>
<protein>
    <submittedName>
        <fullName evidence="1">Uncharacterized protein</fullName>
    </submittedName>
</protein>
<feature type="non-terminal residue" evidence="1">
    <location>
        <position position="1"/>
    </location>
</feature>
<feature type="non-terminal residue" evidence="1">
    <location>
        <position position="406"/>
    </location>
</feature>
<name>A0A0F9BAZ6_9ZZZZ</name>
<accession>A0A0F9BAZ6</accession>
<dbReference type="AlphaFoldDB" id="A0A0F9BAZ6"/>
<comment type="caution">
    <text evidence="1">The sequence shown here is derived from an EMBL/GenBank/DDBJ whole genome shotgun (WGS) entry which is preliminary data.</text>
</comment>